<keyword evidence="2" id="KW-0472">Membrane</keyword>
<keyword evidence="4" id="KW-1185">Reference proteome</keyword>
<evidence type="ECO:0000313" key="3">
    <source>
        <dbReference type="EMBL" id="RZU53347.1"/>
    </source>
</evidence>
<feature type="transmembrane region" description="Helical" evidence="2">
    <location>
        <begin position="51"/>
        <end position="70"/>
    </location>
</feature>
<protein>
    <submittedName>
        <fullName evidence="3">Uncharacterized protein</fullName>
    </submittedName>
</protein>
<reference evidence="3 4" key="1">
    <citation type="submission" date="2019-02" db="EMBL/GenBank/DDBJ databases">
        <title>Sequencing the genomes of 1000 actinobacteria strains.</title>
        <authorList>
            <person name="Klenk H.-P."/>
        </authorList>
    </citation>
    <scope>NUCLEOTIDE SEQUENCE [LARGE SCALE GENOMIC DNA]</scope>
    <source>
        <strain evidence="3 4">DSM 45162</strain>
    </source>
</reference>
<sequence>MCDSTVPMSPGSVAGATDFSDAGTAAAPATGHPAGEMVLGRRGRVGARSRALAGFGLAVGLSTVLAVNAGDTTVSVPPLPF</sequence>
<evidence type="ECO:0000256" key="1">
    <source>
        <dbReference type="SAM" id="MobiDB-lite"/>
    </source>
</evidence>
<keyword evidence="2" id="KW-0812">Transmembrane</keyword>
<feature type="region of interest" description="Disordered" evidence="1">
    <location>
        <begin position="1"/>
        <end position="36"/>
    </location>
</feature>
<gene>
    <name evidence="3" type="ORF">EV385_5268</name>
</gene>
<feature type="compositionally biased region" description="Low complexity" evidence="1">
    <location>
        <begin position="22"/>
        <end position="36"/>
    </location>
</feature>
<dbReference type="EMBL" id="SHKY01000001">
    <property type="protein sequence ID" value="RZU53347.1"/>
    <property type="molecule type" value="Genomic_DNA"/>
</dbReference>
<proteinExistence type="predicted"/>
<accession>A0A4Q7ZQG7</accession>
<evidence type="ECO:0000313" key="4">
    <source>
        <dbReference type="Proteomes" id="UP000292564"/>
    </source>
</evidence>
<comment type="caution">
    <text evidence="3">The sequence shown here is derived from an EMBL/GenBank/DDBJ whole genome shotgun (WGS) entry which is preliminary data.</text>
</comment>
<dbReference type="Proteomes" id="UP000292564">
    <property type="component" value="Unassembled WGS sequence"/>
</dbReference>
<keyword evidence="2" id="KW-1133">Transmembrane helix</keyword>
<evidence type="ECO:0000256" key="2">
    <source>
        <dbReference type="SAM" id="Phobius"/>
    </source>
</evidence>
<dbReference type="AlphaFoldDB" id="A0A4Q7ZQG7"/>
<name>A0A4Q7ZQG7_9ACTN</name>
<organism evidence="3 4">
    <name type="scientific">Krasilnikovia cinnamomea</name>
    <dbReference type="NCBI Taxonomy" id="349313"/>
    <lineage>
        <taxon>Bacteria</taxon>
        <taxon>Bacillati</taxon>
        <taxon>Actinomycetota</taxon>
        <taxon>Actinomycetes</taxon>
        <taxon>Micromonosporales</taxon>
        <taxon>Micromonosporaceae</taxon>
        <taxon>Krasilnikovia</taxon>
    </lineage>
</organism>